<evidence type="ECO:0000313" key="16">
    <source>
        <dbReference type="Proteomes" id="UP000002383"/>
    </source>
</evidence>
<evidence type="ECO:0000256" key="9">
    <source>
        <dbReference type="ARBA" id="ARBA00022989"/>
    </source>
</evidence>
<dbReference type="Pfam" id="PF12729">
    <property type="entry name" value="4HB_MCP_1"/>
    <property type="match status" value="1"/>
</dbReference>
<dbReference type="GO" id="GO:0005886">
    <property type="term" value="C:plasma membrane"/>
    <property type="evidence" value="ECO:0007669"/>
    <property type="project" value="UniProtKB-SubCell"/>
</dbReference>
<dbReference type="InterPro" id="IPR052163">
    <property type="entry name" value="DGC-Regulatory_Protein"/>
</dbReference>
<evidence type="ECO:0000256" key="3">
    <source>
        <dbReference type="ARBA" id="ARBA00022475"/>
    </source>
</evidence>
<dbReference type="SMART" id="SM00086">
    <property type="entry name" value="PAC"/>
    <property type="match status" value="1"/>
</dbReference>
<evidence type="ECO:0000256" key="6">
    <source>
        <dbReference type="ARBA" id="ARBA00022692"/>
    </source>
</evidence>
<feature type="transmembrane region" description="Helical" evidence="11">
    <location>
        <begin position="202"/>
        <end position="221"/>
    </location>
</feature>
<accession>B8GPG6</accession>
<dbReference type="PROSITE" id="PS50113">
    <property type="entry name" value="PAC"/>
    <property type="match status" value="1"/>
</dbReference>
<evidence type="ECO:0000256" key="8">
    <source>
        <dbReference type="ARBA" id="ARBA00022741"/>
    </source>
</evidence>
<dbReference type="InterPro" id="IPR029787">
    <property type="entry name" value="Nucleotide_cyclase"/>
</dbReference>
<evidence type="ECO:0000259" key="13">
    <source>
        <dbReference type="PROSITE" id="PS50113"/>
    </source>
</evidence>
<gene>
    <name evidence="15" type="ordered locus">Tgr7_1046</name>
</gene>
<evidence type="ECO:0000259" key="14">
    <source>
        <dbReference type="PROSITE" id="PS50887"/>
    </source>
</evidence>
<dbReference type="AlphaFoldDB" id="B8GPG6"/>
<evidence type="ECO:0000256" key="10">
    <source>
        <dbReference type="ARBA" id="ARBA00023136"/>
    </source>
</evidence>
<dbReference type="InterPro" id="IPR043128">
    <property type="entry name" value="Rev_trsase/Diguanyl_cyclase"/>
</dbReference>
<dbReference type="Pfam" id="PF00990">
    <property type="entry name" value="GGDEF"/>
    <property type="match status" value="1"/>
</dbReference>
<dbReference type="Gene3D" id="3.30.450.20">
    <property type="entry name" value="PAS domain"/>
    <property type="match status" value="1"/>
</dbReference>
<dbReference type="InterPro" id="IPR000700">
    <property type="entry name" value="PAS-assoc_C"/>
</dbReference>
<feature type="domain" description="GGDEF" evidence="14">
    <location>
        <begin position="426"/>
        <end position="559"/>
    </location>
</feature>
<dbReference type="NCBIfam" id="TIGR00254">
    <property type="entry name" value="GGDEF"/>
    <property type="match status" value="1"/>
</dbReference>
<feature type="domain" description="PAS" evidence="12">
    <location>
        <begin position="292"/>
        <end position="339"/>
    </location>
</feature>
<comment type="subcellular location">
    <subcellularLocation>
        <location evidence="2">Cell inner membrane</location>
        <topology evidence="2">Multi-pass membrane protein</topology>
    </subcellularLocation>
</comment>
<keyword evidence="10 11" id="KW-0472">Membrane</keyword>
<dbReference type="InterPro" id="IPR001610">
    <property type="entry name" value="PAC"/>
</dbReference>
<keyword evidence="16" id="KW-1185">Reference proteome</keyword>
<comment type="cofactor">
    <cofactor evidence="1">
        <name>Mg(2+)</name>
        <dbReference type="ChEBI" id="CHEBI:18420"/>
    </cofactor>
</comment>
<keyword evidence="5" id="KW-0808">Transferase</keyword>
<name>B8GPG6_THISH</name>
<dbReference type="KEGG" id="tgr:Tgr7_1046"/>
<dbReference type="SUPFAM" id="SSF55785">
    <property type="entry name" value="PYP-like sensor domain (PAS domain)"/>
    <property type="match status" value="1"/>
</dbReference>
<keyword evidence="4" id="KW-0997">Cell inner membrane</keyword>
<dbReference type="Proteomes" id="UP000002383">
    <property type="component" value="Chromosome"/>
</dbReference>
<dbReference type="InterPro" id="IPR024478">
    <property type="entry name" value="HlyB_4HB_MCP"/>
</dbReference>
<feature type="domain" description="PAC" evidence="13">
    <location>
        <begin position="342"/>
        <end position="394"/>
    </location>
</feature>
<dbReference type="NCBIfam" id="TIGR00229">
    <property type="entry name" value="sensory_box"/>
    <property type="match status" value="1"/>
</dbReference>
<dbReference type="SUPFAM" id="SSF55073">
    <property type="entry name" value="Nucleotide cyclase"/>
    <property type="match status" value="1"/>
</dbReference>
<keyword evidence="3" id="KW-1003">Cell membrane</keyword>
<dbReference type="SMART" id="SM00267">
    <property type="entry name" value="GGDEF"/>
    <property type="match status" value="1"/>
</dbReference>
<dbReference type="Gene3D" id="3.30.70.270">
    <property type="match status" value="1"/>
</dbReference>
<evidence type="ECO:0000256" key="1">
    <source>
        <dbReference type="ARBA" id="ARBA00001946"/>
    </source>
</evidence>
<dbReference type="FunFam" id="2.10.70.100:FF:000001">
    <property type="entry name" value="Sensory transduction histidine kinase"/>
    <property type="match status" value="1"/>
</dbReference>
<keyword evidence="8" id="KW-0547">Nucleotide-binding</keyword>
<dbReference type="GO" id="GO:0016740">
    <property type="term" value="F:transferase activity"/>
    <property type="evidence" value="ECO:0007669"/>
    <property type="project" value="UniProtKB-KW"/>
</dbReference>
<dbReference type="PANTHER" id="PTHR46663">
    <property type="entry name" value="DIGUANYLATE CYCLASE DGCT-RELATED"/>
    <property type="match status" value="1"/>
</dbReference>
<dbReference type="PANTHER" id="PTHR46663:SF2">
    <property type="entry name" value="GGDEF DOMAIN-CONTAINING PROTEIN"/>
    <property type="match status" value="1"/>
</dbReference>
<organism evidence="15 16">
    <name type="scientific">Thioalkalivibrio sulfidiphilus (strain HL-EbGR7)</name>
    <dbReference type="NCBI Taxonomy" id="396588"/>
    <lineage>
        <taxon>Bacteria</taxon>
        <taxon>Pseudomonadati</taxon>
        <taxon>Pseudomonadota</taxon>
        <taxon>Gammaproteobacteria</taxon>
        <taxon>Chromatiales</taxon>
        <taxon>Ectothiorhodospiraceae</taxon>
        <taxon>Thioalkalivibrio</taxon>
    </lineage>
</organism>
<evidence type="ECO:0000313" key="15">
    <source>
        <dbReference type="EMBL" id="ACL72133.1"/>
    </source>
</evidence>
<evidence type="ECO:0000256" key="5">
    <source>
        <dbReference type="ARBA" id="ARBA00022679"/>
    </source>
</evidence>
<evidence type="ECO:0000256" key="2">
    <source>
        <dbReference type="ARBA" id="ARBA00004429"/>
    </source>
</evidence>
<dbReference type="eggNOG" id="COG5001">
    <property type="taxonomic scope" value="Bacteria"/>
</dbReference>
<dbReference type="InterPro" id="IPR000014">
    <property type="entry name" value="PAS"/>
</dbReference>
<dbReference type="InterPro" id="IPR013655">
    <property type="entry name" value="PAS_fold_3"/>
</dbReference>
<keyword evidence="7" id="KW-0677">Repeat</keyword>
<dbReference type="GO" id="GO:0000166">
    <property type="term" value="F:nucleotide binding"/>
    <property type="evidence" value="ECO:0007669"/>
    <property type="project" value="UniProtKB-KW"/>
</dbReference>
<evidence type="ECO:0000259" key="12">
    <source>
        <dbReference type="PROSITE" id="PS50112"/>
    </source>
</evidence>
<keyword evidence="9 11" id="KW-1133">Transmembrane helix</keyword>
<dbReference type="Gene3D" id="2.10.70.100">
    <property type="match status" value="1"/>
</dbReference>
<dbReference type="HOGENOM" id="CLU_034197_0_0_6"/>
<protein>
    <submittedName>
        <fullName evidence="15">Putative diguanylate cyclase</fullName>
    </submittedName>
</protein>
<evidence type="ECO:0000256" key="4">
    <source>
        <dbReference type="ARBA" id="ARBA00022519"/>
    </source>
</evidence>
<dbReference type="CDD" id="cd00130">
    <property type="entry name" value="PAS"/>
    <property type="match status" value="1"/>
</dbReference>
<keyword evidence="6 11" id="KW-0812">Transmembrane</keyword>
<dbReference type="STRING" id="396588.Tgr7_1046"/>
<proteinExistence type="predicted"/>
<reference evidence="15 16" key="1">
    <citation type="journal article" date="2011" name="Stand. Genomic Sci.">
        <title>Complete genome sequence of 'Thioalkalivibrio sulfidophilus' HL-EbGr7.</title>
        <authorList>
            <person name="Muyzer G."/>
            <person name="Sorokin D.Y."/>
            <person name="Mavromatis K."/>
            <person name="Lapidus A."/>
            <person name="Clum A."/>
            <person name="Ivanova N."/>
            <person name="Pati A."/>
            <person name="d'Haeseleer P."/>
            <person name="Woyke T."/>
            <person name="Kyrpides N.C."/>
        </authorList>
    </citation>
    <scope>NUCLEOTIDE SEQUENCE [LARGE SCALE GENOMIC DNA]</scope>
    <source>
        <strain evidence="15 16">HL-EbGR7</strain>
    </source>
</reference>
<evidence type="ECO:0000256" key="7">
    <source>
        <dbReference type="ARBA" id="ARBA00022737"/>
    </source>
</evidence>
<evidence type="ECO:0000256" key="11">
    <source>
        <dbReference type="SAM" id="Phobius"/>
    </source>
</evidence>
<sequence>MTAVHPSHGRSDALPHTRATPYLAAAFTLVIILMLVVAVLGWIRVEALHTQMDHLTQRHAEKLDRMHRMRSIVRERFIRMSLIVSTDDPFLRDEYAQEFGALAREFMAARADVERLTTEPTEVALLEELRRLNALGTPIMVSVVEAGLENQQELALSVLLDQSLPKQERVMAHMDLILDTFQQAYQQALDELAQTREQTRRTFLLTAMVATLLIFIIALNVTGRIQRQQEDLLSEVEARRRTEALLRETQEGLERSVAERTAALRETTARLEDAQRIAGVGHWDWDIERGRLHWSDSIYQLFGLPRQGELASYEHFMAAVHPDDRQILQQAVDRALAGDAPYQVDHRIVRPDGEIRHVREEAEVTRDSTGQPVRMLGTVRDITADIAIQQQLWHLAHHDPLSALPNRNLFRALLDQALERTSRSGKKLAVMLCDLDGFKAINDRHGHATGDQVIIHTARRLKGAIRRSDVAARLAGDEFVVLLEDLNDAEEAVAVAGKLLKDINAPIALAAAEVSVGISIGIAVSPEHGETAETLMAGADAAMYAAKAAGKGSIRLAGD</sequence>
<dbReference type="Pfam" id="PF08447">
    <property type="entry name" value="PAS_3"/>
    <property type="match status" value="1"/>
</dbReference>
<dbReference type="FunFam" id="3.30.70.270:FF:000001">
    <property type="entry name" value="Diguanylate cyclase domain protein"/>
    <property type="match status" value="1"/>
</dbReference>
<feature type="transmembrane region" description="Helical" evidence="11">
    <location>
        <begin position="22"/>
        <end position="43"/>
    </location>
</feature>
<dbReference type="EMBL" id="CP001339">
    <property type="protein sequence ID" value="ACL72133.1"/>
    <property type="molecule type" value="Genomic_DNA"/>
</dbReference>
<dbReference type="InterPro" id="IPR035965">
    <property type="entry name" value="PAS-like_dom_sf"/>
</dbReference>
<dbReference type="PROSITE" id="PS50112">
    <property type="entry name" value="PAS"/>
    <property type="match status" value="1"/>
</dbReference>
<dbReference type="CDD" id="cd01949">
    <property type="entry name" value="GGDEF"/>
    <property type="match status" value="1"/>
</dbReference>
<dbReference type="PROSITE" id="PS50887">
    <property type="entry name" value="GGDEF"/>
    <property type="match status" value="1"/>
</dbReference>
<dbReference type="InterPro" id="IPR000160">
    <property type="entry name" value="GGDEF_dom"/>
</dbReference>